<dbReference type="RefSeq" id="WP_132279308.1">
    <property type="nucleotide sequence ID" value="NZ_SMGQ01000011.1"/>
</dbReference>
<accession>A0A4R1MXB5</accession>
<sequence length="457" mass="53353">MNLNKAKKQLEKGENISESLEIIVDNQKTLYYNYALVNFAFEYIVLGTKIDDYLTNKESEWIILKIKDITERVVLDKNIDESLLKEIDSLRKNISKKLEVLTTYVDELEIYEYIVNRQENNQDFISNEEVFAKEIVSFVFASKDNVTINQKLKEVLEQLPMRLTKAKFFDYIQDSLTLYKGTPEDKLIDLLSILEKIYSPEKNEGYGEEFEDIYALVNKIKSKVSKNMEDQTIAEVKEDFLYVSTVLKENVDRYLDAIKVTNLLYTMMVCFGKNIEPNANAIKIIKEVQEKWHENNEDIIENLINELGQLEGVQEDLNFTIQKNESSIDLAVNDYYAVYKNTLIEKDINNVKTAQSLTSSSFFVDLEESNEPSNVLDDKKIYELVNAFLNQIEIEMKKDDMIIRRAKMSKIIATLPTFFKEAEAIYEYIAFAFNQCRDQREKTASISLIKELMEDYE</sequence>
<dbReference type="EMBL" id="SMGQ01000011">
    <property type="protein sequence ID" value="TCK97846.1"/>
    <property type="molecule type" value="Genomic_DNA"/>
</dbReference>
<evidence type="ECO:0000313" key="2">
    <source>
        <dbReference type="Proteomes" id="UP000294545"/>
    </source>
</evidence>
<name>A0A4R1MXB5_9FIRM</name>
<keyword evidence="2" id="KW-1185">Reference proteome</keyword>
<dbReference type="AlphaFoldDB" id="A0A4R1MXB5"/>
<dbReference type="Proteomes" id="UP000294545">
    <property type="component" value="Unassembled WGS sequence"/>
</dbReference>
<protein>
    <submittedName>
        <fullName evidence="1">Uncharacterized protein</fullName>
    </submittedName>
</protein>
<gene>
    <name evidence="1" type="ORF">EDC19_0248</name>
</gene>
<evidence type="ECO:0000313" key="1">
    <source>
        <dbReference type="EMBL" id="TCK97846.1"/>
    </source>
</evidence>
<organism evidence="1 2">
    <name type="scientific">Natranaerovirga hydrolytica</name>
    <dbReference type="NCBI Taxonomy" id="680378"/>
    <lineage>
        <taxon>Bacteria</taxon>
        <taxon>Bacillati</taxon>
        <taxon>Bacillota</taxon>
        <taxon>Clostridia</taxon>
        <taxon>Lachnospirales</taxon>
        <taxon>Natranaerovirgaceae</taxon>
        <taxon>Natranaerovirga</taxon>
    </lineage>
</organism>
<comment type="caution">
    <text evidence="1">The sequence shown here is derived from an EMBL/GenBank/DDBJ whole genome shotgun (WGS) entry which is preliminary data.</text>
</comment>
<proteinExistence type="predicted"/>
<reference evidence="1 2" key="1">
    <citation type="submission" date="2019-03" db="EMBL/GenBank/DDBJ databases">
        <title>Genomic Encyclopedia of Type Strains, Phase IV (KMG-IV): sequencing the most valuable type-strain genomes for metagenomic binning, comparative biology and taxonomic classification.</title>
        <authorList>
            <person name="Goeker M."/>
        </authorList>
    </citation>
    <scope>NUCLEOTIDE SEQUENCE [LARGE SCALE GENOMIC DNA]</scope>
    <source>
        <strain evidence="1 2">DSM 24176</strain>
    </source>
</reference>
<dbReference type="OrthoDB" id="1727081at2"/>